<evidence type="ECO:0000313" key="3">
    <source>
        <dbReference type="Proteomes" id="UP000030690"/>
    </source>
</evidence>
<gene>
    <name evidence="2" type="ORF">PFFVO_06181</name>
</gene>
<reference evidence="2 3" key="2">
    <citation type="submission" date="2013-02" db="EMBL/GenBank/DDBJ databases">
        <title>The Genome Sequence of Plasmodium falciparum Vietnam Oak-Knoll (FVO).</title>
        <authorList>
            <consortium name="The Broad Institute Genome Sequencing Platform"/>
            <consortium name="The Broad Institute Genome Sequencing Center for Infectious Disease"/>
            <person name="Neafsey D."/>
            <person name="Cheeseman I."/>
            <person name="Volkman S."/>
            <person name="Adams J."/>
            <person name="Walker B."/>
            <person name="Young S.K."/>
            <person name="Zeng Q."/>
            <person name="Gargeya S."/>
            <person name="Fitzgerald M."/>
            <person name="Haas B."/>
            <person name="Abouelleil A."/>
            <person name="Alvarado L."/>
            <person name="Arachchi H.M."/>
            <person name="Berlin A.M."/>
            <person name="Chapman S.B."/>
            <person name="Dewar J."/>
            <person name="Goldberg J."/>
            <person name="Griggs A."/>
            <person name="Gujja S."/>
            <person name="Hansen M."/>
            <person name="Howarth C."/>
            <person name="Imamovic A."/>
            <person name="Larimer J."/>
            <person name="McCowan C."/>
            <person name="Murphy C."/>
            <person name="Neiman D."/>
            <person name="Pearson M."/>
            <person name="Priest M."/>
            <person name="Roberts A."/>
            <person name="Saif S."/>
            <person name="Shea T."/>
            <person name="Sisk P."/>
            <person name="Sykes S."/>
            <person name="Wortman J."/>
            <person name="Nusbaum C."/>
            <person name="Birren B."/>
        </authorList>
    </citation>
    <scope>NUCLEOTIDE SEQUENCE [LARGE SCALE GENOMIC DNA]</scope>
    <source>
        <strain evidence="3">Vietnam Oak-Knoll (FVO)</strain>
    </source>
</reference>
<feature type="region of interest" description="Disordered" evidence="1">
    <location>
        <begin position="1278"/>
        <end position="1297"/>
    </location>
</feature>
<name>A0A024UXE4_PLAFA</name>
<feature type="compositionally biased region" description="Basic and acidic residues" evidence="1">
    <location>
        <begin position="1288"/>
        <end position="1297"/>
    </location>
</feature>
<dbReference type="InterPro" id="IPR052623">
    <property type="entry name" value="DAAF5"/>
</dbReference>
<sequence>MQNYTFNFVNEKKERKAIKQYDNIIAETLYSYKKYCGVHKKKDDNHNNHNNLIVEKKIRQKEDNIKENNVIHLNNVRKDTFQCNDESYFRNFNINLCVRKELLKDNILNKIKYYINEYVYDVKDKISHEILRANDKKRLLKTYIYELKKNNFHILENLYFYFCNINNYYDYALTKMFHSLLLVFNEKEEKDILLVIYLFLILLNENNINKYISYIFDCLILILNADKYNLPTDERDDTHRLFDHKPMVLKNYIVNENGRYFLFLYFYYLLCIISKQQFSNYSDKIIRICLVGLFDCCCYINVIMMNLIEKIINEIEDEYINYHYIICTSLLKCLCNRYSNIKILCMNTMIKLIIKNNNNSKNYKIIEMLIGYKDPNIIPIKSFYDSNYVHINYLCILFNDKSIKVKFHFYSFLFILLYEFTDSNDFLTFLLPYIFSACFDNYKIFRLLSFLYIQLLSKKKTFHVNNNIKEEIIYEFYPEWSYKTNFTLPLPLTTYYFPHSYNNSYLINENMYQLNLHIIIDKEKKEEQYQDEMKKKFHIKCHTSKNDMNENINIKENSYNNTYIYKNIISDNENEIHNNSIECHKKQNEYSKEYYEVLLNNFIKSNEHISNILIDNKITNIDITHNKFNVECKQLAFTLLNSYFKYLYKNIDGCTNFEKLERSKIILLIFYFIEDNITEHIPSFITFVLDIFENKLNFELWIIYMNSLYLIGSYVKPTNYYFFLENYLKNKIENKSNTINCLYMLNQICTGTIETYKNIKKKALTDSYIHESFLLILNDLIKLFFFILNEHEYMEKYVLILQIIHTIIMDECVHQRMEEKNIINLIILLYIIFNKTSSIRKNIMKKKDRICISKNCYISVEIFDLQFYIDRIKKQKRFENLDLSNDLLNIKISSEIIYEVFKFSDDNINQQKLILELLSDEVLYNTYYAYFLIQYIIKKQTFFFDNNFCLFLCNIIIKIFNLDQNEENLLKIVIHEKSLELKDIQSENYKKNKNKVKHSFLEYASTMFLLYIFKNINIYETFENIIKTCQMTYHLLIEIRNPYSFLFFIKYTSLVEKLCDILECNDVKSMYFCKYIIKDIHINYEKYINNDGDIRYLDNINIKSKLHIRKRINDEIDLLFYYISGCIYIVYYKSLYCFSFILNSMNEKIEGLNTHKLFLSYFENTQERILTIIKINQKNDYNIWNTYMTSIQDILKNPKFSEFLFLKNYILQSTDYSHLIINIHKYYKHSYDFLNSINTFVLNPIFFNYFYEYNKYENSLFNSFFSWISSNKKENISNGDINQASNENENKITNGDDNKIQHNNDDFIKNMETFFNSNNKMKDIKYIKYDETNLFNYFKNHDFILYMKNYKIYNIPFKILEYRSIIILLYSSLLFYVHDFFVIDISETVNFSLLSKRGIGLCDEFFLKKYSYVCHNLKAFFNILILLCLNNEHILKGRLIKTAEVKNVNPIKHIDNKFFHKIVRSLIIDNEEKTLIEESFCECINFILNTLCCSYKDILTDLRDTYIKTKHVKRLDVCNYIIRTFL</sequence>
<dbReference type="OrthoDB" id="413572at2759"/>
<protein>
    <submittedName>
        <fullName evidence="2">Uncharacterized protein</fullName>
    </submittedName>
</protein>
<feature type="compositionally biased region" description="Polar residues" evidence="1">
    <location>
        <begin position="1278"/>
        <end position="1287"/>
    </location>
</feature>
<reference evidence="2 3" key="1">
    <citation type="submission" date="2013-02" db="EMBL/GenBank/DDBJ databases">
        <title>The Genome Annotation of Plasmodium falciparum Vietnam Oak-Knoll (FVO).</title>
        <authorList>
            <consortium name="The Broad Institute Genome Sequencing Platform"/>
            <consortium name="The Broad Institute Genome Sequencing Center for Infectious Disease"/>
            <person name="Neafsey D."/>
            <person name="Hoffman S."/>
            <person name="Volkman S."/>
            <person name="Rosenthal P."/>
            <person name="Walker B."/>
            <person name="Young S.K."/>
            <person name="Zeng Q."/>
            <person name="Gargeya S."/>
            <person name="Fitzgerald M."/>
            <person name="Haas B."/>
            <person name="Abouelleil A."/>
            <person name="Allen A.W."/>
            <person name="Alvarado L."/>
            <person name="Arachchi H.M."/>
            <person name="Berlin A.M."/>
            <person name="Chapman S.B."/>
            <person name="Gainer-Dewar J."/>
            <person name="Goldberg J."/>
            <person name="Griggs A."/>
            <person name="Gujja S."/>
            <person name="Hansen M."/>
            <person name="Howarth C."/>
            <person name="Imamovic A."/>
            <person name="Ireland A."/>
            <person name="Larimer J."/>
            <person name="McCowan C."/>
            <person name="Murphy C."/>
            <person name="Pearson M."/>
            <person name="Poon T.W."/>
            <person name="Priest M."/>
            <person name="Roberts A."/>
            <person name="Saif S."/>
            <person name="Shea T."/>
            <person name="Sisk P."/>
            <person name="Sykes S."/>
            <person name="Wortman J."/>
            <person name="Nusbaum C."/>
            <person name="Birren B."/>
        </authorList>
    </citation>
    <scope>NUCLEOTIDE SEQUENCE [LARGE SCALE GENOMIC DNA]</scope>
    <source>
        <strain evidence="3">Vietnam Oak-Knoll (FVO)</strain>
    </source>
</reference>
<organism evidence="2 3">
    <name type="scientific">Plasmodium falciparum Vietnam Oak-Knoll</name>
    <name type="common">FVO</name>
    <dbReference type="NCBI Taxonomy" id="1036723"/>
    <lineage>
        <taxon>Eukaryota</taxon>
        <taxon>Sar</taxon>
        <taxon>Alveolata</taxon>
        <taxon>Apicomplexa</taxon>
        <taxon>Aconoidasida</taxon>
        <taxon>Haemosporida</taxon>
        <taxon>Plasmodiidae</taxon>
        <taxon>Plasmodium</taxon>
        <taxon>Plasmodium (Laverania)</taxon>
    </lineage>
</organism>
<proteinExistence type="predicted"/>
<evidence type="ECO:0000313" key="2">
    <source>
        <dbReference type="EMBL" id="ETW14919.1"/>
    </source>
</evidence>
<dbReference type="PANTHER" id="PTHR16216">
    <property type="entry name" value="DYNEIN ASSEMBLY FACTOR 5, AXONEMAL"/>
    <property type="match status" value="1"/>
</dbReference>
<evidence type="ECO:0000256" key="1">
    <source>
        <dbReference type="SAM" id="MobiDB-lite"/>
    </source>
</evidence>
<dbReference type="EMBL" id="KI925421">
    <property type="protein sequence ID" value="ETW14919.1"/>
    <property type="molecule type" value="Genomic_DNA"/>
</dbReference>
<dbReference type="PANTHER" id="PTHR16216:SF2">
    <property type="entry name" value="DYNEIN AXONEMAL ASSEMBLY FACTOR 5"/>
    <property type="match status" value="1"/>
</dbReference>
<dbReference type="Proteomes" id="UP000030690">
    <property type="component" value="Unassembled WGS sequence"/>
</dbReference>
<accession>A0A024UXE4</accession>